<feature type="domain" description="PB1" evidence="2">
    <location>
        <begin position="45"/>
        <end position="138"/>
    </location>
</feature>
<dbReference type="EMBL" id="JAEFBJ010000011">
    <property type="protein sequence ID" value="KAG7555452.1"/>
    <property type="molecule type" value="Genomic_DNA"/>
</dbReference>
<keyword evidence="4" id="KW-1185">Reference proteome</keyword>
<organism evidence="3 4">
    <name type="scientific">Arabidopsis suecica</name>
    <name type="common">Swedish thale-cress</name>
    <name type="synonym">Cardaminopsis suecica</name>
    <dbReference type="NCBI Taxonomy" id="45249"/>
    <lineage>
        <taxon>Eukaryota</taxon>
        <taxon>Viridiplantae</taxon>
        <taxon>Streptophyta</taxon>
        <taxon>Embryophyta</taxon>
        <taxon>Tracheophyta</taxon>
        <taxon>Spermatophyta</taxon>
        <taxon>Magnoliopsida</taxon>
        <taxon>eudicotyledons</taxon>
        <taxon>Gunneridae</taxon>
        <taxon>Pentapetalae</taxon>
        <taxon>rosids</taxon>
        <taxon>malvids</taxon>
        <taxon>Brassicales</taxon>
        <taxon>Brassicaceae</taxon>
        <taxon>Camelineae</taxon>
        <taxon>Arabidopsis</taxon>
    </lineage>
</organism>
<evidence type="ECO:0000313" key="3">
    <source>
        <dbReference type="EMBL" id="KAG7555452.1"/>
    </source>
</evidence>
<sequence>MTTVSSASAAVTEDAKIVTPSLKKNERNGKLRVMCRFGGSILSLPQTKSPRYVGGDTRIVAVPPSAETSFASLVSHLTVRLGISYPFKVKYQLPDQELDSLISVETDEDVQIMMEEHGYLPSESSIRQSRIRLFLFPLKSKSSEASASQGDSDQCKVETDIDWLGIKESKPIREELTQPVLQHPKTEMWFVDALKSAEMMQTGRNNSGSSGSGDGNGGICGQESMMLETNSSFGSTSSSVSSSNLPPMKSTGEDKTANSQVKFAPIELVTSNNNTAVTPISSHELSSQAHAFENKPSLNLYEAELNRPLPVPVSGYPPFMNQAQQQHIQVIYTGQPYITGNSPMTLPPTAYHHTNHIHYQLPPQPYPIYYIPVEQYSSRHVQAPPVKPGTVLNSHQVDSQVVRTSSPLAPEFSSQVYPPSNPVDSSVQTSSEATLSTTCRDVFIYNTDDDDNNDMARAQIYKSQPPAPTLPSQYQTIMLTEAFSQLHTHTHNA</sequence>
<feature type="region of interest" description="Disordered" evidence="1">
    <location>
        <begin position="201"/>
        <end position="257"/>
    </location>
</feature>
<dbReference type="SMART" id="SM00666">
    <property type="entry name" value="PB1"/>
    <property type="match status" value="1"/>
</dbReference>
<evidence type="ECO:0000259" key="2">
    <source>
        <dbReference type="SMART" id="SM00666"/>
    </source>
</evidence>
<feature type="compositionally biased region" description="Gly residues" evidence="1">
    <location>
        <begin position="210"/>
        <end position="220"/>
    </location>
</feature>
<protein>
    <submittedName>
        <fullName evidence="3">PB1 domain</fullName>
    </submittedName>
</protein>
<comment type="caution">
    <text evidence="3">The sequence shown here is derived from an EMBL/GenBank/DDBJ whole genome shotgun (WGS) entry which is preliminary data.</text>
</comment>
<dbReference type="AlphaFoldDB" id="A0A8T1Z8Y6"/>
<dbReference type="InterPro" id="IPR000270">
    <property type="entry name" value="PB1_dom"/>
</dbReference>
<accession>A0A8T1Z8Y6</accession>
<feature type="compositionally biased region" description="Low complexity" evidence="1">
    <location>
        <begin position="231"/>
        <end position="243"/>
    </location>
</feature>
<dbReference type="InterPro" id="IPR053198">
    <property type="entry name" value="Gynoecium_Dev_Regulator"/>
</dbReference>
<dbReference type="PANTHER" id="PTHR31066">
    <property type="entry name" value="OS05G0427100 PROTEIN-RELATED"/>
    <property type="match status" value="1"/>
</dbReference>
<gene>
    <name evidence="3" type="ORF">ISN44_As11g015910</name>
</gene>
<dbReference type="PANTHER" id="PTHR31066:SF57">
    <property type="entry name" value="PROTEIN PAL OF QUIRKY"/>
    <property type="match status" value="1"/>
</dbReference>
<reference evidence="3 4" key="1">
    <citation type="submission" date="2020-12" db="EMBL/GenBank/DDBJ databases">
        <title>Concerted genomic and epigenomic changes stabilize Arabidopsis allopolyploids.</title>
        <authorList>
            <person name="Chen Z."/>
        </authorList>
    </citation>
    <scope>NUCLEOTIDE SEQUENCE [LARGE SCALE GENOMIC DNA]</scope>
    <source>
        <strain evidence="3">As9502</strain>
        <tissue evidence="3">Leaf</tissue>
    </source>
</reference>
<dbReference type="Proteomes" id="UP000694251">
    <property type="component" value="Chromosome 11"/>
</dbReference>
<dbReference type="OrthoDB" id="1720031at2759"/>
<evidence type="ECO:0000313" key="4">
    <source>
        <dbReference type="Proteomes" id="UP000694251"/>
    </source>
</evidence>
<dbReference type="CDD" id="cd06410">
    <property type="entry name" value="PB1_UP2"/>
    <property type="match status" value="1"/>
</dbReference>
<evidence type="ECO:0000256" key="1">
    <source>
        <dbReference type="SAM" id="MobiDB-lite"/>
    </source>
</evidence>
<dbReference type="Pfam" id="PF00564">
    <property type="entry name" value="PB1"/>
    <property type="match status" value="1"/>
</dbReference>
<proteinExistence type="predicted"/>
<name>A0A8T1Z8Y6_ARASU</name>